<dbReference type="CDD" id="cd09571">
    <property type="entry name" value="SAM_tumor-p73"/>
    <property type="match status" value="1"/>
</dbReference>
<dbReference type="InterPro" id="IPR013761">
    <property type="entry name" value="SAM/pointed_sf"/>
</dbReference>
<dbReference type="PANTHER" id="PTHR11447">
    <property type="entry name" value="CELLULAR TUMOR ANTIGEN P53"/>
    <property type="match status" value="1"/>
</dbReference>
<dbReference type="PANTHER" id="PTHR11447:SF21">
    <property type="entry name" value="TUMOR PROTEIN P73"/>
    <property type="match status" value="1"/>
</dbReference>
<sequence>NFYMIPTMHQVRGRENFEILMKIKESLELVDLVPQQLVDSYRQHTSSCLFSDPFPIHFYPSVELQTQPSMLHSLHSPIHSPFNAFIHLSILSSIHPPFSSSISPSILSYLLPFLSTGPGMLNSHGHPMQSNGEMNGGHTSQSMVSGSHCTPPPPYNADPSLVSFLTGLGCPNCIEYFTSQGLQNIYHLQNLTIEDLGALKIPDQYRMTIWRGLQELKQSHDYGAQQLIRSSSNASTISIGSSGELQRQRVMEAVHFRVRHTITIPNRSGADEWADFGFDLPDCKSRKQSIKEEFTDSEIN</sequence>
<keyword evidence="1" id="KW-0053">Apoptosis</keyword>
<reference evidence="3" key="3">
    <citation type="submission" date="2025-09" db="UniProtKB">
        <authorList>
            <consortium name="Ensembl"/>
        </authorList>
    </citation>
    <scope>IDENTIFICATION</scope>
</reference>
<dbReference type="SUPFAM" id="SSF47719">
    <property type="entry name" value="p53 tetramerization domain"/>
    <property type="match status" value="1"/>
</dbReference>
<evidence type="ECO:0000259" key="2">
    <source>
        <dbReference type="SMART" id="SM00454"/>
    </source>
</evidence>
<evidence type="ECO:0000256" key="1">
    <source>
        <dbReference type="ARBA" id="ARBA00022703"/>
    </source>
</evidence>
<dbReference type="Gene3D" id="4.10.170.10">
    <property type="entry name" value="p53-like tetramerisation domain"/>
    <property type="match status" value="1"/>
</dbReference>
<dbReference type="Pfam" id="PF07647">
    <property type="entry name" value="SAM_2"/>
    <property type="match status" value="1"/>
</dbReference>
<dbReference type="Bgee" id="ENSMODG00000049714">
    <property type="expression patterns" value="Expressed in spermatid and 11 other cell types or tissues"/>
</dbReference>
<dbReference type="GeneTree" id="ENSGT00950000183153"/>
<evidence type="ECO:0000313" key="4">
    <source>
        <dbReference type="Proteomes" id="UP000002280"/>
    </source>
</evidence>
<dbReference type="FunFam" id="1.10.150.50:FF:000020">
    <property type="entry name" value="Tumor protein 63 (p63)"/>
    <property type="match status" value="1"/>
</dbReference>
<evidence type="ECO:0000313" key="3">
    <source>
        <dbReference type="Ensembl" id="ENSMODP00000045775.1"/>
    </source>
</evidence>
<dbReference type="GO" id="GO:0051262">
    <property type="term" value="P:protein tetramerization"/>
    <property type="evidence" value="ECO:0007669"/>
    <property type="project" value="InterPro"/>
</dbReference>
<dbReference type="GO" id="GO:0003677">
    <property type="term" value="F:DNA binding"/>
    <property type="evidence" value="ECO:0007669"/>
    <property type="project" value="InterPro"/>
</dbReference>
<dbReference type="GO" id="GO:0006915">
    <property type="term" value="P:apoptotic process"/>
    <property type="evidence" value="ECO:0007669"/>
    <property type="project" value="UniProtKB-KW"/>
</dbReference>
<dbReference type="SUPFAM" id="SSF47769">
    <property type="entry name" value="SAM/Pointed domain"/>
    <property type="match status" value="1"/>
</dbReference>
<dbReference type="STRING" id="13616.ENSMODP00000045775"/>
<dbReference type="InterPro" id="IPR002117">
    <property type="entry name" value="p53_tumour_suppressor"/>
</dbReference>
<feature type="domain" description="SAM" evidence="2">
    <location>
        <begin position="153"/>
        <end position="219"/>
    </location>
</feature>
<dbReference type="GO" id="GO:0003700">
    <property type="term" value="F:DNA-binding transcription factor activity"/>
    <property type="evidence" value="ECO:0007669"/>
    <property type="project" value="InterPro"/>
</dbReference>
<accession>A0A5F8GE49</accession>
<dbReference type="Proteomes" id="UP000002280">
    <property type="component" value="Chromosome 4"/>
</dbReference>
<dbReference type="OMA" id="LNSHAMQ"/>
<dbReference type="InterPro" id="IPR036674">
    <property type="entry name" value="p53_tetramer_sf"/>
</dbReference>
<dbReference type="InterPro" id="IPR010991">
    <property type="entry name" value="p53_tetrameristn"/>
</dbReference>
<dbReference type="SMART" id="SM00454">
    <property type="entry name" value="SAM"/>
    <property type="match status" value="1"/>
</dbReference>
<dbReference type="Ensembl" id="ENSMODT00000083975.1">
    <property type="protein sequence ID" value="ENSMODP00000045775.1"/>
    <property type="gene ID" value="ENSMODG00000049714.1"/>
</dbReference>
<proteinExistence type="predicted"/>
<dbReference type="InterPro" id="IPR037612">
    <property type="entry name" value="Tumour-p73_SAM"/>
</dbReference>
<dbReference type="GO" id="GO:0005634">
    <property type="term" value="C:nucleus"/>
    <property type="evidence" value="ECO:0007669"/>
    <property type="project" value="InterPro"/>
</dbReference>
<reference evidence="3" key="2">
    <citation type="submission" date="2025-08" db="UniProtKB">
        <authorList>
            <consortium name="Ensembl"/>
        </authorList>
    </citation>
    <scope>IDENTIFICATION</scope>
</reference>
<organism evidence="3 4">
    <name type="scientific">Monodelphis domestica</name>
    <name type="common">Gray short-tailed opossum</name>
    <dbReference type="NCBI Taxonomy" id="13616"/>
    <lineage>
        <taxon>Eukaryota</taxon>
        <taxon>Metazoa</taxon>
        <taxon>Chordata</taxon>
        <taxon>Craniata</taxon>
        <taxon>Vertebrata</taxon>
        <taxon>Euteleostomi</taxon>
        <taxon>Mammalia</taxon>
        <taxon>Metatheria</taxon>
        <taxon>Didelphimorphia</taxon>
        <taxon>Didelphidae</taxon>
        <taxon>Monodelphis</taxon>
    </lineage>
</organism>
<dbReference type="AlphaFoldDB" id="A0A5F8GE49"/>
<dbReference type="Gene3D" id="1.10.150.50">
    <property type="entry name" value="Transcription Factor, Ets-1"/>
    <property type="match status" value="1"/>
</dbReference>
<reference evidence="3 4" key="1">
    <citation type="journal article" date="2007" name="Nature">
        <title>Genome of the marsupial Monodelphis domestica reveals innovation in non-coding sequences.</title>
        <authorList>
            <person name="Mikkelsen T.S."/>
            <person name="Wakefield M.J."/>
            <person name="Aken B."/>
            <person name="Amemiya C.T."/>
            <person name="Chang J.L."/>
            <person name="Duke S."/>
            <person name="Garber M."/>
            <person name="Gentles A.J."/>
            <person name="Goodstadt L."/>
            <person name="Heger A."/>
            <person name="Jurka J."/>
            <person name="Kamal M."/>
            <person name="Mauceli E."/>
            <person name="Searle S.M."/>
            <person name="Sharpe T."/>
            <person name="Baker M.L."/>
            <person name="Batzer M.A."/>
            <person name="Benos P.V."/>
            <person name="Belov K."/>
            <person name="Clamp M."/>
            <person name="Cook A."/>
            <person name="Cuff J."/>
            <person name="Das R."/>
            <person name="Davidow L."/>
            <person name="Deakin J.E."/>
            <person name="Fazzari M.J."/>
            <person name="Glass J.L."/>
            <person name="Grabherr M."/>
            <person name="Greally J.M."/>
            <person name="Gu W."/>
            <person name="Hore T.A."/>
            <person name="Huttley G.A."/>
            <person name="Kleber M."/>
            <person name="Jirtle R.L."/>
            <person name="Koina E."/>
            <person name="Lee J.T."/>
            <person name="Mahony S."/>
            <person name="Marra M.A."/>
            <person name="Miller R.D."/>
            <person name="Nicholls R.D."/>
            <person name="Oda M."/>
            <person name="Papenfuss A.T."/>
            <person name="Parra Z.E."/>
            <person name="Pollock D.D."/>
            <person name="Ray D.A."/>
            <person name="Schein J.E."/>
            <person name="Speed T.P."/>
            <person name="Thompson K."/>
            <person name="VandeBerg J.L."/>
            <person name="Wade C.M."/>
            <person name="Walker J.A."/>
            <person name="Waters P.D."/>
            <person name="Webber C."/>
            <person name="Weidman J.R."/>
            <person name="Xie X."/>
            <person name="Zody M.C."/>
            <person name="Baldwin J."/>
            <person name="Abdouelleil A."/>
            <person name="Abdulkadir J."/>
            <person name="Abebe A."/>
            <person name="Abera B."/>
            <person name="Abreu J."/>
            <person name="Acer S.C."/>
            <person name="Aftuck L."/>
            <person name="Alexander A."/>
            <person name="An P."/>
            <person name="Anderson E."/>
            <person name="Anderson S."/>
            <person name="Arachi H."/>
            <person name="Azer M."/>
            <person name="Bachantsang P."/>
            <person name="Barry A."/>
            <person name="Bayul T."/>
            <person name="Berlin A."/>
            <person name="Bessette D."/>
            <person name="Bloom T."/>
            <person name="Bloom T."/>
            <person name="Boguslavskiy L."/>
            <person name="Bonnet C."/>
            <person name="Boukhgalter B."/>
            <person name="Bourzgui I."/>
            <person name="Brown A."/>
            <person name="Cahill P."/>
            <person name="Channer S."/>
            <person name="Cheshatsang Y."/>
            <person name="Chuda L."/>
            <person name="Citroen M."/>
            <person name="Collymore A."/>
            <person name="Cooke P."/>
            <person name="Costello M."/>
            <person name="D'Aco K."/>
            <person name="Daza R."/>
            <person name="De Haan G."/>
            <person name="DeGray S."/>
            <person name="DeMaso C."/>
            <person name="Dhargay N."/>
            <person name="Dooley K."/>
            <person name="Dooley E."/>
            <person name="Doricent M."/>
            <person name="Dorje P."/>
            <person name="Dorjee K."/>
            <person name="Dupes A."/>
            <person name="Elong R."/>
            <person name="Falk J."/>
            <person name="Farina A."/>
            <person name="Faro S."/>
            <person name="Ferguson D."/>
            <person name="Fisher S."/>
            <person name="Foley C.D."/>
            <person name="Franke A."/>
            <person name="Friedrich D."/>
            <person name="Gadbois L."/>
            <person name="Gearin G."/>
            <person name="Gearin C.R."/>
            <person name="Giannoukos G."/>
            <person name="Goode T."/>
            <person name="Graham J."/>
            <person name="Grandbois E."/>
            <person name="Grewal S."/>
            <person name="Gyaltsen K."/>
            <person name="Hafez N."/>
            <person name="Hagos B."/>
            <person name="Hall J."/>
            <person name="Henson C."/>
            <person name="Hollinger A."/>
            <person name="Honan T."/>
            <person name="Huard M.D."/>
            <person name="Hughes L."/>
            <person name="Hurhula B."/>
            <person name="Husby M.E."/>
            <person name="Kamat A."/>
            <person name="Kanga B."/>
            <person name="Kashin S."/>
            <person name="Khazanovich D."/>
            <person name="Kisner P."/>
            <person name="Lance K."/>
            <person name="Lara M."/>
            <person name="Lee W."/>
            <person name="Lennon N."/>
            <person name="Letendre F."/>
            <person name="LeVine R."/>
            <person name="Lipovsky A."/>
            <person name="Liu X."/>
            <person name="Liu J."/>
            <person name="Liu S."/>
            <person name="Lokyitsang T."/>
            <person name="Lokyitsang Y."/>
            <person name="Lubonja R."/>
            <person name="Lui A."/>
            <person name="MacDonald P."/>
            <person name="Magnisalis V."/>
            <person name="Maru K."/>
            <person name="Matthews C."/>
            <person name="McCusker W."/>
            <person name="McDonough S."/>
            <person name="Mehta T."/>
            <person name="Meldrim J."/>
            <person name="Meneus L."/>
            <person name="Mihai O."/>
            <person name="Mihalev A."/>
            <person name="Mihova T."/>
            <person name="Mittelman R."/>
            <person name="Mlenga V."/>
            <person name="Montmayeur A."/>
            <person name="Mulrain L."/>
            <person name="Navidi A."/>
            <person name="Naylor J."/>
            <person name="Negash T."/>
            <person name="Nguyen T."/>
            <person name="Nguyen N."/>
            <person name="Nicol R."/>
            <person name="Norbu C."/>
            <person name="Norbu N."/>
            <person name="Novod N."/>
            <person name="O'Neill B."/>
            <person name="Osman S."/>
            <person name="Markiewicz E."/>
            <person name="Oyono O.L."/>
            <person name="Patti C."/>
            <person name="Phunkhang P."/>
            <person name="Pierre F."/>
            <person name="Priest M."/>
            <person name="Raghuraman S."/>
            <person name="Rege F."/>
            <person name="Reyes R."/>
            <person name="Rise C."/>
            <person name="Rogov P."/>
            <person name="Ross K."/>
            <person name="Ryan E."/>
            <person name="Settipalli S."/>
            <person name="Shea T."/>
            <person name="Sherpa N."/>
            <person name="Shi L."/>
            <person name="Shih D."/>
            <person name="Sparrow T."/>
            <person name="Spaulding J."/>
            <person name="Stalker J."/>
            <person name="Stange-Thomann N."/>
            <person name="Stavropoulos S."/>
            <person name="Stone C."/>
            <person name="Strader C."/>
            <person name="Tesfaye S."/>
            <person name="Thomson T."/>
            <person name="Thoulutsang Y."/>
            <person name="Thoulutsang D."/>
            <person name="Topham K."/>
            <person name="Topping I."/>
            <person name="Tsamla T."/>
            <person name="Vassiliev H."/>
            <person name="Vo A."/>
            <person name="Wangchuk T."/>
            <person name="Wangdi T."/>
            <person name="Weiand M."/>
            <person name="Wilkinson J."/>
            <person name="Wilson A."/>
            <person name="Yadav S."/>
            <person name="Young G."/>
            <person name="Yu Q."/>
            <person name="Zembek L."/>
            <person name="Zhong D."/>
            <person name="Zimmer A."/>
            <person name="Zwirko Z."/>
            <person name="Jaffe D.B."/>
            <person name="Alvarez P."/>
            <person name="Brockman W."/>
            <person name="Butler J."/>
            <person name="Chin C."/>
            <person name="Gnerre S."/>
            <person name="MacCallum I."/>
            <person name="Graves J.A."/>
            <person name="Ponting C.P."/>
            <person name="Breen M."/>
            <person name="Samollow P.B."/>
            <person name="Lander E.S."/>
            <person name="Lindblad-Toh K."/>
        </authorList>
    </citation>
    <scope>NUCLEOTIDE SEQUENCE [LARGE SCALE GENOMIC DNA]</scope>
</reference>
<protein>
    <recommendedName>
        <fullName evidence="2">SAM domain-containing protein</fullName>
    </recommendedName>
</protein>
<name>A0A5F8GE49_MONDO</name>
<keyword evidence="4" id="KW-1185">Reference proteome</keyword>
<dbReference type="InParanoid" id="A0A5F8GE49"/>
<dbReference type="InterPro" id="IPR001660">
    <property type="entry name" value="SAM"/>
</dbReference>
<dbReference type="Pfam" id="PF07710">
    <property type="entry name" value="P53_tetramer"/>
    <property type="match status" value="1"/>
</dbReference>